<dbReference type="GO" id="GO:0005524">
    <property type="term" value="F:ATP binding"/>
    <property type="evidence" value="ECO:0007669"/>
    <property type="project" value="UniProtKB-KW"/>
</dbReference>
<evidence type="ECO:0000256" key="10">
    <source>
        <dbReference type="ARBA" id="ARBA00023002"/>
    </source>
</evidence>
<evidence type="ECO:0000256" key="3">
    <source>
        <dbReference type="ARBA" id="ARBA00006432"/>
    </source>
</evidence>
<organism evidence="18">
    <name type="scientific">Nipponoluciola cruciata</name>
    <name type="common">Genji firefly</name>
    <name type="synonym">Luciola cruciata</name>
    <dbReference type="NCBI Taxonomy" id="7051"/>
    <lineage>
        <taxon>Eukaryota</taxon>
        <taxon>Metazoa</taxon>
        <taxon>Ecdysozoa</taxon>
        <taxon>Arthropoda</taxon>
        <taxon>Hexapoda</taxon>
        <taxon>Insecta</taxon>
        <taxon>Pterygota</taxon>
        <taxon>Neoptera</taxon>
        <taxon>Endopterygota</taxon>
        <taxon>Coleoptera</taxon>
        <taxon>Polyphaga</taxon>
        <taxon>Elateriformia</taxon>
        <taxon>Elateroidea</taxon>
        <taxon>Lampyridae</taxon>
        <taxon>Luciolinae</taxon>
        <taxon>Nipponoluciola</taxon>
    </lineage>
</organism>
<dbReference type="InterPro" id="IPR045851">
    <property type="entry name" value="AMP-bd_C_sf"/>
</dbReference>
<keyword evidence="6" id="KW-0479">Metal-binding</keyword>
<feature type="domain" description="AMP-dependent synthetase/ligase" evidence="16">
    <location>
        <begin position="44"/>
        <end position="401"/>
    </location>
</feature>
<dbReference type="GO" id="GO:0047077">
    <property type="term" value="F:Photinus-luciferin 4-monooxygenase (ATP-hydrolyzing) activity"/>
    <property type="evidence" value="ECO:0007669"/>
    <property type="project" value="UniProtKB-EC"/>
</dbReference>
<dbReference type="SMR" id="Q2ACC8"/>
<comment type="catalytic activity">
    <reaction evidence="15">
        <text>firefly D-luciferin + ATP + O2 = firefly oxyluciferin + hnu + AMP + CO2 + diphosphate</text>
        <dbReference type="Rhea" id="RHEA:10732"/>
        <dbReference type="ChEBI" id="CHEBI:15379"/>
        <dbReference type="ChEBI" id="CHEBI:16526"/>
        <dbReference type="ChEBI" id="CHEBI:16792"/>
        <dbReference type="ChEBI" id="CHEBI:30212"/>
        <dbReference type="ChEBI" id="CHEBI:30616"/>
        <dbReference type="ChEBI" id="CHEBI:33019"/>
        <dbReference type="ChEBI" id="CHEBI:58038"/>
        <dbReference type="ChEBI" id="CHEBI:456215"/>
        <dbReference type="EC" id="1.13.12.7"/>
    </reaction>
</comment>
<evidence type="ECO:0000256" key="2">
    <source>
        <dbReference type="ARBA" id="ARBA00004275"/>
    </source>
</evidence>
<evidence type="ECO:0000259" key="16">
    <source>
        <dbReference type="Pfam" id="PF00501"/>
    </source>
</evidence>
<evidence type="ECO:0000256" key="12">
    <source>
        <dbReference type="ARBA" id="ARBA00023140"/>
    </source>
</evidence>
<protein>
    <recommendedName>
        <fullName evidence="5">Luciferin 4-monooxygenase</fullName>
        <ecNumber evidence="4">1.13.12.7</ecNumber>
    </recommendedName>
</protein>
<accession>Q2ACC8</accession>
<dbReference type="Pfam" id="PF13193">
    <property type="entry name" value="AMP-binding_C"/>
    <property type="match status" value="1"/>
</dbReference>
<evidence type="ECO:0000256" key="8">
    <source>
        <dbReference type="ARBA" id="ARBA00022840"/>
    </source>
</evidence>
<evidence type="ECO:0000256" key="15">
    <source>
        <dbReference type="ARBA" id="ARBA00048497"/>
    </source>
</evidence>
<dbReference type="PROSITE" id="PS00455">
    <property type="entry name" value="AMP_BINDING"/>
    <property type="match status" value="1"/>
</dbReference>
<dbReference type="InterPro" id="IPR000873">
    <property type="entry name" value="AMP-dep_synth/lig_dom"/>
</dbReference>
<evidence type="ECO:0000259" key="17">
    <source>
        <dbReference type="Pfam" id="PF13193"/>
    </source>
</evidence>
<name>Q2ACC8_NIPCR</name>
<evidence type="ECO:0000256" key="11">
    <source>
        <dbReference type="ARBA" id="ARBA00023033"/>
    </source>
</evidence>
<reference evidence="18" key="1">
    <citation type="journal article" date="2006" name="Gene">
        <title>Identification of paralogous genes of firefly luciferase in the Japanese firefly, Luciola cruciata.</title>
        <authorList>
            <person name="Oba Y."/>
            <person name="Sato M."/>
            <person name="Ohta Y."/>
            <person name="Inouye S."/>
        </authorList>
    </citation>
    <scope>NUCLEOTIDE SEQUENCE</scope>
</reference>
<dbReference type="InterPro" id="IPR020845">
    <property type="entry name" value="AMP-binding_CS"/>
</dbReference>
<dbReference type="Gene3D" id="3.30.300.30">
    <property type="match status" value="1"/>
</dbReference>
<comment type="subcellular location">
    <subcellularLocation>
        <location evidence="2">Peroxisome</location>
    </subcellularLocation>
</comment>
<keyword evidence="11" id="KW-0503">Monooxygenase</keyword>
<dbReference type="SUPFAM" id="SSF56801">
    <property type="entry name" value="Acetyl-CoA synthetase-like"/>
    <property type="match status" value="1"/>
</dbReference>
<evidence type="ECO:0000256" key="7">
    <source>
        <dbReference type="ARBA" id="ARBA00022741"/>
    </source>
</evidence>
<evidence type="ECO:0000256" key="6">
    <source>
        <dbReference type="ARBA" id="ARBA00022723"/>
    </source>
</evidence>
<feature type="domain" description="AMP-binding enzyme C-terminal" evidence="17">
    <location>
        <begin position="453"/>
        <end position="529"/>
    </location>
</feature>
<evidence type="ECO:0000256" key="4">
    <source>
        <dbReference type="ARBA" id="ARBA00012532"/>
    </source>
</evidence>
<keyword evidence="12" id="KW-0576">Peroxisome</keyword>
<keyword evidence="10" id="KW-0560">Oxidoreductase</keyword>
<dbReference type="EC" id="1.13.12.7" evidence="4"/>
<dbReference type="FunFam" id="3.30.300.30:FF:000007">
    <property type="entry name" value="4-coumarate--CoA ligase 2"/>
    <property type="match status" value="1"/>
</dbReference>
<keyword evidence="7" id="KW-0547">Nucleotide-binding</keyword>
<proteinExistence type="evidence at transcript level"/>
<dbReference type="GO" id="GO:0046872">
    <property type="term" value="F:metal ion binding"/>
    <property type="evidence" value="ECO:0007669"/>
    <property type="project" value="UniProtKB-KW"/>
</dbReference>
<keyword evidence="14" id="KW-0599">Photoprotein</keyword>
<dbReference type="EMBL" id="AB196456">
    <property type="protein sequence ID" value="BAE80729.1"/>
    <property type="molecule type" value="mRNA"/>
</dbReference>
<evidence type="ECO:0000313" key="18">
    <source>
        <dbReference type="EMBL" id="BAE80729.1"/>
    </source>
</evidence>
<dbReference type="GO" id="GO:0005777">
    <property type="term" value="C:peroxisome"/>
    <property type="evidence" value="ECO:0007669"/>
    <property type="project" value="UniProtKB-SubCell"/>
</dbReference>
<keyword evidence="9" id="KW-0460">Magnesium</keyword>
<comment type="similarity">
    <text evidence="3">Belongs to the ATP-dependent AMP-binding enzyme family.</text>
</comment>
<dbReference type="InterPro" id="IPR025110">
    <property type="entry name" value="AMP-bd_C"/>
</dbReference>
<dbReference type="Pfam" id="PF00501">
    <property type="entry name" value="AMP-binding"/>
    <property type="match status" value="1"/>
</dbReference>
<evidence type="ECO:0000256" key="14">
    <source>
        <dbReference type="ARBA" id="ARBA00023262"/>
    </source>
</evidence>
<dbReference type="GO" id="GO:0016405">
    <property type="term" value="F:CoA-ligase activity"/>
    <property type="evidence" value="ECO:0007669"/>
    <property type="project" value="TreeGrafter"/>
</dbReference>
<dbReference type="PANTHER" id="PTHR24096:SF423">
    <property type="entry name" value="GM05240P"/>
    <property type="match status" value="1"/>
</dbReference>
<evidence type="ECO:0000256" key="13">
    <source>
        <dbReference type="ARBA" id="ARBA00023223"/>
    </source>
</evidence>
<evidence type="ECO:0000256" key="9">
    <source>
        <dbReference type="ARBA" id="ARBA00022842"/>
    </source>
</evidence>
<dbReference type="AlphaFoldDB" id="Q2ACC8"/>
<evidence type="ECO:0000256" key="1">
    <source>
        <dbReference type="ARBA" id="ARBA00001946"/>
    </source>
</evidence>
<evidence type="ECO:0000256" key="5">
    <source>
        <dbReference type="ARBA" id="ARBA00019043"/>
    </source>
</evidence>
<keyword evidence="13" id="KW-0455">Luminescence</keyword>
<dbReference type="PANTHER" id="PTHR24096">
    <property type="entry name" value="LONG-CHAIN-FATTY-ACID--COA LIGASE"/>
    <property type="match status" value="1"/>
</dbReference>
<sequence>MRTEDNILVGPSPVLPVEDGTAGRYIFNKLKKYVHIQSCITEPETGVNISYKKLLEATCRLAKSFISNGYSPNTIISICSENSVYYMYPVIAALYTGLIVAPVNPNYTERELLHVLNISKPKLMFCSKRTLSKIIQIKEKLPFLHKIIVLDSMETTKIAESLMNFISGSCENDLNIETFETVDFNRDQQVAVVLCSSGTTGLPKGVMLTHKNLMVRFMHCRDPEFCTARHIKEGGAVLSFMPLFHDFGFMTTLGYISLGLHIIQMQRYNDQVFLESIQKYKVESILVVPPILIFLVKSSIVDQYDLSSIKEIGCGAAPLSKETIVEVIKKLNIKNVRQGYGLTETTLLSIFSPLNCKKIGSTGKLLPLISAKIIDFDSGKSLGPYEIGEICIKGDVVMKGYMDNIDATRSTIDEDGWLHTGDVGYYDEDEYFYIVDRIKELIKYKGYQVAPAELEALLLNHPSIKEVAVVGKPDYVAGELPMAFIVTQPGKKITENEIHEFLTGKISQEKRLRGGIKFIDAVPRNSTGKILRRELRRVLQHESKL</sequence>
<dbReference type="GO" id="GO:0008218">
    <property type="term" value="P:bioluminescence"/>
    <property type="evidence" value="ECO:0007669"/>
    <property type="project" value="UniProtKB-KW"/>
</dbReference>
<keyword evidence="8" id="KW-0067">ATP-binding</keyword>
<dbReference type="Gene3D" id="3.40.50.980">
    <property type="match status" value="2"/>
</dbReference>
<comment type="cofactor">
    <cofactor evidence="1">
        <name>Mg(2+)</name>
        <dbReference type="ChEBI" id="CHEBI:18420"/>
    </cofactor>
</comment>
<dbReference type="Gene3D" id="2.30.38.10">
    <property type="entry name" value="Luciferase, Domain 3"/>
    <property type="match status" value="1"/>
</dbReference>